<keyword evidence="3" id="KW-0479">Metal-binding</keyword>
<dbReference type="RefSeq" id="WP_106703586.1">
    <property type="nucleotide sequence ID" value="NZ_CP027666.1"/>
</dbReference>
<dbReference type="InterPro" id="IPR045854">
    <property type="entry name" value="NO2/SO3_Rdtase_4Fe4S_sf"/>
</dbReference>
<evidence type="ECO:0000313" key="10">
    <source>
        <dbReference type="Proteomes" id="UP000239709"/>
    </source>
</evidence>
<reference evidence="9 10" key="1">
    <citation type="submission" date="2018-03" db="EMBL/GenBank/DDBJ databases">
        <title>Genome sequencing of Ottowia sp.</title>
        <authorList>
            <person name="Kim S.-J."/>
            <person name="Heo J."/>
            <person name="Kwon S.-W."/>
        </authorList>
    </citation>
    <scope>NUCLEOTIDE SEQUENCE [LARGE SCALE GENOMIC DNA]</scope>
    <source>
        <strain evidence="9 10">KADR8-3</strain>
    </source>
</reference>
<dbReference type="GO" id="GO:0020037">
    <property type="term" value="F:heme binding"/>
    <property type="evidence" value="ECO:0007669"/>
    <property type="project" value="InterPro"/>
</dbReference>
<proteinExistence type="predicted"/>
<dbReference type="EMBL" id="CP027666">
    <property type="protein sequence ID" value="AVO35037.1"/>
    <property type="molecule type" value="Genomic_DNA"/>
</dbReference>
<dbReference type="GO" id="GO:0046872">
    <property type="term" value="F:metal ion binding"/>
    <property type="evidence" value="ECO:0007669"/>
    <property type="project" value="UniProtKB-KW"/>
</dbReference>
<evidence type="ECO:0000259" key="7">
    <source>
        <dbReference type="Pfam" id="PF01077"/>
    </source>
</evidence>
<keyword evidence="5" id="KW-0408">Iron</keyword>
<dbReference type="SUPFAM" id="SSF56014">
    <property type="entry name" value="Nitrite and sulphite reductase 4Fe-4S domain-like"/>
    <property type="match status" value="2"/>
</dbReference>
<dbReference type="OrthoDB" id="3189055at2"/>
<protein>
    <submittedName>
        <fullName evidence="9">Nitrite reductase</fullName>
    </submittedName>
</protein>
<feature type="domain" description="Nitrite/Sulfite reductase ferredoxin-like" evidence="8">
    <location>
        <begin position="378"/>
        <end position="428"/>
    </location>
</feature>
<keyword evidence="10" id="KW-1185">Reference proteome</keyword>
<dbReference type="Pfam" id="PF01077">
    <property type="entry name" value="NIR_SIR"/>
    <property type="match status" value="2"/>
</dbReference>
<evidence type="ECO:0000256" key="3">
    <source>
        <dbReference type="ARBA" id="ARBA00022723"/>
    </source>
</evidence>
<dbReference type="Gene3D" id="3.90.480.20">
    <property type="match status" value="1"/>
</dbReference>
<dbReference type="PANTHER" id="PTHR32439">
    <property type="entry name" value="FERREDOXIN--NITRITE REDUCTASE, CHLOROPLASTIC"/>
    <property type="match status" value="1"/>
</dbReference>
<name>A0A2S0MGW3_9BURK</name>
<dbReference type="AlphaFoldDB" id="A0A2S0MGW3"/>
<evidence type="ECO:0000313" key="9">
    <source>
        <dbReference type="EMBL" id="AVO35037.1"/>
    </source>
</evidence>
<keyword evidence="2" id="KW-0349">Heme</keyword>
<keyword evidence="4" id="KW-0560">Oxidoreductase</keyword>
<dbReference type="InterPro" id="IPR051329">
    <property type="entry name" value="NIR_SIR_4Fe-4S"/>
</dbReference>
<keyword evidence="1" id="KW-0004">4Fe-4S</keyword>
<evidence type="ECO:0000256" key="6">
    <source>
        <dbReference type="ARBA" id="ARBA00023014"/>
    </source>
</evidence>
<organism evidence="9 10">
    <name type="scientific">Ottowia oryzae</name>
    <dbReference type="NCBI Taxonomy" id="2109914"/>
    <lineage>
        <taxon>Bacteria</taxon>
        <taxon>Pseudomonadati</taxon>
        <taxon>Pseudomonadota</taxon>
        <taxon>Betaproteobacteria</taxon>
        <taxon>Burkholderiales</taxon>
        <taxon>Comamonadaceae</taxon>
        <taxon>Ottowia</taxon>
    </lineage>
</organism>
<dbReference type="Pfam" id="PF03460">
    <property type="entry name" value="NIR_SIR_ferr"/>
    <property type="match status" value="1"/>
</dbReference>
<evidence type="ECO:0000256" key="5">
    <source>
        <dbReference type="ARBA" id="ARBA00023004"/>
    </source>
</evidence>
<keyword evidence="6" id="KW-0411">Iron-sulfur</keyword>
<evidence type="ECO:0000259" key="8">
    <source>
        <dbReference type="Pfam" id="PF03460"/>
    </source>
</evidence>
<dbReference type="InterPro" id="IPR006067">
    <property type="entry name" value="NO2/SO3_Rdtase_4Fe4S_dom"/>
</dbReference>
<gene>
    <name evidence="9" type="ORF">C6570_12925</name>
</gene>
<evidence type="ECO:0000256" key="1">
    <source>
        <dbReference type="ARBA" id="ARBA00022485"/>
    </source>
</evidence>
<dbReference type="GO" id="GO:0016491">
    <property type="term" value="F:oxidoreductase activity"/>
    <property type="evidence" value="ECO:0007669"/>
    <property type="project" value="UniProtKB-KW"/>
</dbReference>
<evidence type="ECO:0000256" key="4">
    <source>
        <dbReference type="ARBA" id="ARBA00023002"/>
    </source>
</evidence>
<dbReference type="PANTHER" id="PTHR32439:SF9">
    <property type="entry name" value="BLR3264 PROTEIN"/>
    <property type="match status" value="1"/>
</dbReference>
<sequence length="602" mass="66761">MYQYTQFDRQFVQLRAQQFRDQLERWERGELTDEQLLPLRLQNGWYVQRYAPMARIAVPYGEISSAQLRMLGHIAREYDRPDQALLDSAQQTQDALQASQPGLTLAAPPLKYGYGHFTTRTNVQFNWIPLSKAADVMDLLASVNMHGIQTSGNTIRNITSEALEGIAPDEIVDTRPYAEIMRQWSTLHPEFAFLPRKFKIAFNGAEEDRAATGWYDVGLQARRNDAGEVGFTIKVGGGMGRTPVIGTVVREFLPWSELLNYVEAVIRVYNRYGRRDNKWKARIKILVKAEGQQFIDEVEAEYKAIVEQDGAPHTLTRAELKRVQANFVVPDFRPANLPSQVDVNSQLYQRWLKQNVRAHRLPELAVVTLSFKRLGWAPGDADADTLDALAELADTFSAGEARLTHEQNLLLPWVHREDLPALYERARALGLAQPNIGLLTDMIACPGGDFCSLANARAIPIAAALTELYQDIDEVTDLGPIDLHISGCINSCGHHHSGHIGILGVDKDGKEWYQVTLGGSDGSALSGAAHPGKVVGPSFSAAEVPGVVEAVLTTYRDLRASQAEHFIDTLRRVGHDPFKAAANGARLDAGHRTRQAAETASA</sequence>
<dbReference type="GO" id="GO:0051539">
    <property type="term" value="F:4 iron, 4 sulfur cluster binding"/>
    <property type="evidence" value="ECO:0007669"/>
    <property type="project" value="UniProtKB-KW"/>
</dbReference>
<evidence type="ECO:0000256" key="2">
    <source>
        <dbReference type="ARBA" id="ARBA00022617"/>
    </source>
</evidence>
<dbReference type="SUPFAM" id="SSF55124">
    <property type="entry name" value="Nitrite/Sulfite reductase N-terminal domain-like"/>
    <property type="match status" value="2"/>
</dbReference>
<feature type="domain" description="Nitrite/sulphite reductase 4Fe-4S" evidence="7">
    <location>
        <begin position="151"/>
        <end position="302"/>
    </location>
</feature>
<dbReference type="Gene3D" id="3.30.413.10">
    <property type="entry name" value="Sulfite Reductase Hemoprotein, domain 1"/>
    <property type="match status" value="2"/>
</dbReference>
<feature type="domain" description="Nitrite/sulphite reductase 4Fe-4S" evidence="7">
    <location>
        <begin position="442"/>
        <end position="582"/>
    </location>
</feature>
<dbReference type="InterPro" id="IPR036136">
    <property type="entry name" value="Nit/Sulf_reduc_fer-like_dom_sf"/>
</dbReference>
<dbReference type="Proteomes" id="UP000239709">
    <property type="component" value="Chromosome"/>
</dbReference>
<dbReference type="InterPro" id="IPR005117">
    <property type="entry name" value="NiRdtase/SiRdtase_haem-b_fer"/>
</dbReference>
<dbReference type="KEGG" id="otk:C6570_12925"/>
<accession>A0A2S0MGW3</accession>